<dbReference type="Gene3D" id="3.40.50.720">
    <property type="entry name" value="NAD(P)-binding Rossmann-like Domain"/>
    <property type="match status" value="1"/>
</dbReference>
<dbReference type="PANTHER" id="PTHR43431:SF7">
    <property type="entry name" value="OXIDOREDUCTASE, SHORT CHAIN DEHYDROGENASE_REDUCTASE FAMILY (AFU_ORTHOLOGUE AFUA_5G14000)"/>
    <property type="match status" value="1"/>
</dbReference>
<dbReference type="CDD" id="cd05233">
    <property type="entry name" value="SDR_c"/>
    <property type="match status" value="1"/>
</dbReference>
<reference evidence="1" key="1">
    <citation type="submission" date="2022-07" db="EMBL/GenBank/DDBJ databases">
        <title>Tahibacter sp., a new gammaproteobacterium isolated from the silt sample collected at pig farm.</title>
        <authorList>
            <person name="Chen H."/>
        </authorList>
    </citation>
    <scope>NUCLEOTIDE SEQUENCE</scope>
    <source>
        <strain evidence="1">P2K</strain>
    </source>
</reference>
<gene>
    <name evidence="1" type="ORF">NM961_14815</name>
</gene>
<dbReference type="SUPFAM" id="SSF51735">
    <property type="entry name" value="NAD(P)-binding Rossmann-fold domains"/>
    <property type="match status" value="1"/>
</dbReference>
<protein>
    <submittedName>
        <fullName evidence="1">SDR family oxidoreductase</fullName>
    </submittedName>
</protein>
<dbReference type="RefSeq" id="WP_255915179.1">
    <property type="nucleotide sequence ID" value="NZ_JANFQO010000013.1"/>
</dbReference>
<dbReference type="PANTHER" id="PTHR43431">
    <property type="entry name" value="OXIDOREDUCTASE, SHORT CHAIN DEHYDROGENASE/REDUCTASE FAMILY (AFU_ORTHOLOGUE AFUA_5G14000)"/>
    <property type="match status" value="1"/>
</dbReference>
<sequence length="235" mass="24935">MKSSVIVVGASGGIGSGVVASLLAEGYPVVGVGRHRDTLLDLADRLQRPAGLTLLPASVESETAARDLVQQLAGLRRRFAGAVVAIGPPRECGRLLERDEVFLEDRLHAHVVTQFSAARHLIPFLAQNSPNALFLGVSSAATEHPWAGFGHFSIANAALRMLAKVLHAESRDLPVRVQQLALAGLVRTYRNDHCACSEWLEADAVGRAAIDLLQHSDGSAAVLELRPGGSPEPVE</sequence>
<organism evidence="1 2">
    <name type="scientific">Tahibacter harae</name>
    <dbReference type="NCBI Taxonomy" id="2963937"/>
    <lineage>
        <taxon>Bacteria</taxon>
        <taxon>Pseudomonadati</taxon>
        <taxon>Pseudomonadota</taxon>
        <taxon>Gammaproteobacteria</taxon>
        <taxon>Lysobacterales</taxon>
        <taxon>Rhodanobacteraceae</taxon>
        <taxon>Tahibacter</taxon>
    </lineage>
</organism>
<dbReference type="Pfam" id="PF00106">
    <property type="entry name" value="adh_short"/>
    <property type="match status" value="1"/>
</dbReference>
<dbReference type="Proteomes" id="UP001165498">
    <property type="component" value="Unassembled WGS sequence"/>
</dbReference>
<dbReference type="InterPro" id="IPR036291">
    <property type="entry name" value="NAD(P)-bd_dom_sf"/>
</dbReference>
<dbReference type="EMBL" id="JANFQO010000013">
    <property type="protein sequence ID" value="MCQ4165991.1"/>
    <property type="molecule type" value="Genomic_DNA"/>
</dbReference>
<evidence type="ECO:0000313" key="2">
    <source>
        <dbReference type="Proteomes" id="UP001165498"/>
    </source>
</evidence>
<keyword evidence="2" id="KW-1185">Reference proteome</keyword>
<dbReference type="InterPro" id="IPR002347">
    <property type="entry name" value="SDR_fam"/>
</dbReference>
<proteinExistence type="predicted"/>
<accession>A0ABT1QUM6</accession>
<evidence type="ECO:0000313" key="1">
    <source>
        <dbReference type="EMBL" id="MCQ4165991.1"/>
    </source>
</evidence>
<comment type="caution">
    <text evidence="1">The sequence shown here is derived from an EMBL/GenBank/DDBJ whole genome shotgun (WGS) entry which is preliminary data.</text>
</comment>
<name>A0ABT1QUM6_9GAMM</name>